<evidence type="ECO:0000313" key="2">
    <source>
        <dbReference type="Proteomes" id="UP000029120"/>
    </source>
</evidence>
<dbReference type="Gramene" id="KFK44956">
    <property type="protein sequence ID" value="KFK44956"/>
    <property type="gene ID" value="AALP_AA1G325400"/>
</dbReference>
<protein>
    <submittedName>
        <fullName evidence="1">Uncharacterized protein</fullName>
    </submittedName>
</protein>
<reference evidence="2" key="1">
    <citation type="journal article" date="2015" name="Nat. Plants">
        <title>Genome expansion of Arabis alpina linked with retrotransposition and reduced symmetric DNA methylation.</title>
        <authorList>
            <person name="Willing E.M."/>
            <person name="Rawat V."/>
            <person name="Mandakova T."/>
            <person name="Maumus F."/>
            <person name="James G.V."/>
            <person name="Nordstroem K.J."/>
            <person name="Becker C."/>
            <person name="Warthmann N."/>
            <person name="Chica C."/>
            <person name="Szarzynska B."/>
            <person name="Zytnicki M."/>
            <person name="Albani M.C."/>
            <person name="Kiefer C."/>
            <person name="Bergonzi S."/>
            <person name="Castaings L."/>
            <person name="Mateos J.L."/>
            <person name="Berns M.C."/>
            <person name="Bujdoso N."/>
            <person name="Piofczyk T."/>
            <person name="de Lorenzo L."/>
            <person name="Barrero-Sicilia C."/>
            <person name="Mateos I."/>
            <person name="Piednoel M."/>
            <person name="Hagmann J."/>
            <person name="Chen-Min-Tao R."/>
            <person name="Iglesias-Fernandez R."/>
            <person name="Schuster S.C."/>
            <person name="Alonso-Blanco C."/>
            <person name="Roudier F."/>
            <person name="Carbonero P."/>
            <person name="Paz-Ares J."/>
            <person name="Davis S.J."/>
            <person name="Pecinka A."/>
            <person name="Quesneville H."/>
            <person name="Colot V."/>
            <person name="Lysak M.A."/>
            <person name="Weigel D."/>
            <person name="Coupland G."/>
            <person name="Schneeberger K."/>
        </authorList>
    </citation>
    <scope>NUCLEOTIDE SEQUENCE [LARGE SCALE GENOMIC DNA]</scope>
    <source>
        <strain evidence="2">cv. Pajares</strain>
    </source>
</reference>
<organism evidence="1 2">
    <name type="scientific">Arabis alpina</name>
    <name type="common">Alpine rock-cress</name>
    <dbReference type="NCBI Taxonomy" id="50452"/>
    <lineage>
        <taxon>Eukaryota</taxon>
        <taxon>Viridiplantae</taxon>
        <taxon>Streptophyta</taxon>
        <taxon>Embryophyta</taxon>
        <taxon>Tracheophyta</taxon>
        <taxon>Spermatophyta</taxon>
        <taxon>Magnoliopsida</taxon>
        <taxon>eudicotyledons</taxon>
        <taxon>Gunneridae</taxon>
        <taxon>Pentapetalae</taxon>
        <taxon>rosids</taxon>
        <taxon>malvids</taxon>
        <taxon>Brassicales</taxon>
        <taxon>Brassicaceae</taxon>
        <taxon>Arabideae</taxon>
        <taxon>Arabis</taxon>
    </lineage>
</organism>
<accession>A0A087HS54</accession>
<dbReference type="Proteomes" id="UP000029120">
    <property type="component" value="Chromosome 1"/>
</dbReference>
<dbReference type="EMBL" id="CM002869">
    <property type="protein sequence ID" value="KFK44956.1"/>
    <property type="molecule type" value="Genomic_DNA"/>
</dbReference>
<evidence type="ECO:0000313" key="1">
    <source>
        <dbReference type="EMBL" id="KFK44956.1"/>
    </source>
</evidence>
<dbReference type="AlphaFoldDB" id="A0A087HS54"/>
<keyword evidence="2" id="KW-1185">Reference proteome</keyword>
<gene>
    <name evidence="1" type="ordered locus">AALP_Aa1g325400</name>
</gene>
<sequence>MILFRSLITLQVMNKKMQQQLKGTKKKRLQATKVSVEGRGMIKYL</sequence>
<name>A0A087HS54_ARAAL</name>
<proteinExistence type="predicted"/>